<keyword evidence="2 6" id="KW-0963">Cytoplasm</keyword>
<dbReference type="GO" id="GO:0009318">
    <property type="term" value="C:exodeoxyribonuclease VII complex"/>
    <property type="evidence" value="ECO:0007669"/>
    <property type="project" value="UniProtKB-UniRule"/>
</dbReference>
<dbReference type="NCBIfam" id="TIGR01280">
    <property type="entry name" value="xseB"/>
    <property type="match status" value="1"/>
</dbReference>
<evidence type="ECO:0000256" key="7">
    <source>
        <dbReference type="SAM" id="MobiDB-lite"/>
    </source>
</evidence>
<evidence type="ECO:0000313" key="9">
    <source>
        <dbReference type="Proteomes" id="UP000006078"/>
    </source>
</evidence>
<dbReference type="HAMAP" id="MF_00337">
    <property type="entry name" value="Exonuc_7_S"/>
    <property type="match status" value="1"/>
</dbReference>
<dbReference type="SUPFAM" id="SSF116842">
    <property type="entry name" value="XseB-like"/>
    <property type="match status" value="1"/>
</dbReference>
<dbReference type="OrthoDB" id="5244334at2"/>
<comment type="caution">
    <text evidence="8">The sequence shown here is derived from an EMBL/GenBank/DDBJ whole genome shotgun (WGS) entry which is preliminary data.</text>
</comment>
<evidence type="ECO:0000256" key="1">
    <source>
        <dbReference type="ARBA" id="ARBA00009998"/>
    </source>
</evidence>
<organism evidence="8 9">
    <name type="scientific">Corynebacterium otitidis ATCC 51513</name>
    <dbReference type="NCBI Taxonomy" id="883169"/>
    <lineage>
        <taxon>Bacteria</taxon>
        <taxon>Bacillati</taxon>
        <taxon>Actinomycetota</taxon>
        <taxon>Actinomycetes</taxon>
        <taxon>Mycobacteriales</taxon>
        <taxon>Corynebacteriaceae</taxon>
        <taxon>Corynebacterium</taxon>
    </lineage>
</organism>
<dbReference type="Proteomes" id="UP000006078">
    <property type="component" value="Unassembled WGS sequence"/>
</dbReference>
<keyword evidence="4 6" id="KW-0378">Hydrolase</keyword>
<sequence>MTSPNNPDTVGSGEPNENAFPPVEELGYERARKELAETVSILERGQMSLDESLTYWERAEALVTYCEGQLSRAEERVEKALGDRDGGEDEAAAGAEEDAPF</sequence>
<keyword evidence="9" id="KW-1185">Reference proteome</keyword>
<dbReference type="PANTHER" id="PTHR34137:SF1">
    <property type="entry name" value="EXODEOXYRIBONUCLEASE 7 SMALL SUBUNIT"/>
    <property type="match status" value="1"/>
</dbReference>
<dbReference type="Gene3D" id="1.10.287.1040">
    <property type="entry name" value="Exonuclease VII, small subunit"/>
    <property type="match status" value="1"/>
</dbReference>
<dbReference type="AlphaFoldDB" id="K0Z5H6"/>
<comment type="function">
    <text evidence="6">Bidirectionally degrades single-stranded DNA into large acid-insoluble oligonucleotides, which are then degraded further into small acid-soluble oligonucleotides.</text>
</comment>
<dbReference type="PANTHER" id="PTHR34137">
    <property type="entry name" value="EXODEOXYRIBONUCLEASE 7 SMALL SUBUNIT"/>
    <property type="match status" value="1"/>
</dbReference>
<evidence type="ECO:0000256" key="3">
    <source>
        <dbReference type="ARBA" id="ARBA00022722"/>
    </source>
</evidence>
<dbReference type="GO" id="GO:0005829">
    <property type="term" value="C:cytosol"/>
    <property type="evidence" value="ECO:0007669"/>
    <property type="project" value="TreeGrafter"/>
</dbReference>
<proteinExistence type="inferred from homology"/>
<gene>
    <name evidence="6" type="primary">xseB</name>
    <name evidence="8" type="ORF">HMPREF9719_00338</name>
</gene>
<dbReference type="Pfam" id="PF02609">
    <property type="entry name" value="Exonuc_VII_S"/>
    <property type="match status" value="1"/>
</dbReference>
<evidence type="ECO:0000256" key="4">
    <source>
        <dbReference type="ARBA" id="ARBA00022801"/>
    </source>
</evidence>
<name>K0Z5H6_9CORY</name>
<feature type="region of interest" description="Disordered" evidence="7">
    <location>
        <begin position="1"/>
        <end position="26"/>
    </location>
</feature>
<protein>
    <recommendedName>
        <fullName evidence="6">Exodeoxyribonuclease 7 small subunit</fullName>
        <ecNumber evidence="6">3.1.11.6</ecNumber>
    </recommendedName>
    <alternativeName>
        <fullName evidence="6">Exodeoxyribonuclease VII small subunit</fullName>
        <shortName evidence="6">Exonuclease VII small subunit</shortName>
    </alternativeName>
</protein>
<comment type="catalytic activity">
    <reaction evidence="6">
        <text>Exonucleolytic cleavage in either 5'- to 3'- or 3'- to 5'-direction to yield nucleoside 5'-phosphates.</text>
        <dbReference type="EC" id="3.1.11.6"/>
    </reaction>
</comment>
<evidence type="ECO:0000313" key="8">
    <source>
        <dbReference type="EMBL" id="EJZ82680.1"/>
    </source>
</evidence>
<dbReference type="GO" id="GO:0006308">
    <property type="term" value="P:DNA catabolic process"/>
    <property type="evidence" value="ECO:0007669"/>
    <property type="project" value="UniProtKB-UniRule"/>
</dbReference>
<dbReference type="RefSeq" id="WP_004600228.1">
    <property type="nucleotide sequence ID" value="NZ_HF541865.1"/>
</dbReference>
<dbReference type="NCBIfam" id="NF002139">
    <property type="entry name" value="PRK00977.1-3"/>
    <property type="match status" value="1"/>
</dbReference>
<dbReference type="HOGENOM" id="CLU_145918_0_2_11"/>
<feature type="region of interest" description="Disordered" evidence="7">
    <location>
        <begin position="78"/>
        <end position="101"/>
    </location>
</feature>
<dbReference type="EMBL" id="AHAE01000021">
    <property type="protein sequence ID" value="EJZ82680.1"/>
    <property type="molecule type" value="Genomic_DNA"/>
</dbReference>
<reference evidence="8 9" key="1">
    <citation type="submission" date="2012-08" db="EMBL/GenBank/DDBJ databases">
        <title>The Genome Sequence of Turicella otitidis ATCC 51513.</title>
        <authorList>
            <consortium name="The Broad Institute Genome Sequencing Platform"/>
            <person name="Earl A."/>
            <person name="Ward D."/>
            <person name="Feldgarden M."/>
            <person name="Gevers D."/>
            <person name="Huys G."/>
            <person name="Walker B."/>
            <person name="Young S.K."/>
            <person name="Zeng Q."/>
            <person name="Gargeya S."/>
            <person name="Fitzgerald M."/>
            <person name="Haas B."/>
            <person name="Abouelleil A."/>
            <person name="Alvarado L."/>
            <person name="Arachchi H.M."/>
            <person name="Berlin A.M."/>
            <person name="Chapman S.B."/>
            <person name="Goldberg J."/>
            <person name="Griggs A."/>
            <person name="Gujja S."/>
            <person name="Hansen M."/>
            <person name="Howarth C."/>
            <person name="Imamovic A."/>
            <person name="Larimer J."/>
            <person name="McCowen C."/>
            <person name="Montmayeur A."/>
            <person name="Murphy C."/>
            <person name="Neiman D."/>
            <person name="Pearson M."/>
            <person name="Priest M."/>
            <person name="Roberts A."/>
            <person name="Saif S."/>
            <person name="Shea T."/>
            <person name="Sisk P."/>
            <person name="Sykes S."/>
            <person name="Wortman J."/>
            <person name="Nusbaum C."/>
            <person name="Birren B."/>
        </authorList>
    </citation>
    <scope>NUCLEOTIDE SEQUENCE [LARGE SCALE GENOMIC DNA]</scope>
    <source>
        <strain evidence="8 9">ATCC 51513</strain>
    </source>
</reference>
<dbReference type="GO" id="GO:0008855">
    <property type="term" value="F:exodeoxyribonuclease VII activity"/>
    <property type="evidence" value="ECO:0007669"/>
    <property type="project" value="UniProtKB-UniRule"/>
</dbReference>
<evidence type="ECO:0000256" key="2">
    <source>
        <dbReference type="ARBA" id="ARBA00022490"/>
    </source>
</evidence>
<feature type="compositionally biased region" description="Acidic residues" evidence="7">
    <location>
        <begin position="86"/>
        <end position="101"/>
    </location>
</feature>
<accession>K0Z5H6</accession>
<comment type="subcellular location">
    <subcellularLocation>
        <location evidence="6">Cytoplasm</location>
    </subcellularLocation>
</comment>
<keyword evidence="5 6" id="KW-0269">Exonuclease</keyword>
<evidence type="ECO:0000256" key="6">
    <source>
        <dbReference type="HAMAP-Rule" id="MF_00337"/>
    </source>
</evidence>
<dbReference type="InterPro" id="IPR003761">
    <property type="entry name" value="Exonuc_VII_S"/>
</dbReference>
<comment type="similarity">
    <text evidence="1 6">Belongs to the XseB family.</text>
</comment>
<keyword evidence="3 6" id="KW-0540">Nuclease</keyword>
<comment type="subunit">
    <text evidence="6">Heterooligomer composed of large and small subunits.</text>
</comment>
<evidence type="ECO:0000256" key="5">
    <source>
        <dbReference type="ARBA" id="ARBA00022839"/>
    </source>
</evidence>
<dbReference type="STRING" id="29321.AAV33_07410"/>
<dbReference type="eggNOG" id="COG1722">
    <property type="taxonomic scope" value="Bacteria"/>
</dbReference>
<dbReference type="InterPro" id="IPR037004">
    <property type="entry name" value="Exonuc_VII_ssu_sf"/>
</dbReference>
<dbReference type="EC" id="3.1.11.6" evidence="6"/>